<dbReference type="EMBL" id="MBDL01000001">
    <property type="protein sequence ID" value="ODA14628.1"/>
    <property type="molecule type" value="Genomic_DNA"/>
</dbReference>
<keyword evidence="3 5" id="KW-1133">Transmembrane helix</keyword>
<feature type="transmembrane region" description="Helical" evidence="5">
    <location>
        <begin position="209"/>
        <end position="225"/>
    </location>
</feature>
<feature type="transmembrane region" description="Helical" evidence="5">
    <location>
        <begin position="237"/>
        <end position="258"/>
    </location>
</feature>
<organism evidence="8 9">
    <name type="scientific">Acinetobacter celticus</name>
    <dbReference type="NCBI Taxonomy" id="1891224"/>
    <lineage>
        <taxon>Bacteria</taxon>
        <taxon>Pseudomonadati</taxon>
        <taxon>Pseudomonadota</taxon>
        <taxon>Gammaproteobacteria</taxon>
        <taxon>Moraxellales</taxon>
        <taxon>Moraxellaceae</taxon>
        <taxon>Acinetobacter</taxon>
    </lineage>
</organism>
<dbReference type="AlphaFoldDB" id="A0A1C3D0V3"/>
<keyword evidence="4 5" id="KW-0472">Membrane</keyword>
<dbReference type="Proteomes" id="UP000186553">
    <property type="component" value="Unassembled WGS sequence"/>
</dbReference>
<dbReference type="InterPro" id="IPR007016">
    <property type="entry name" value="O-antigen_ligase-rel_domated"/>
</dbReference>
<feature type="transmembrane region" description="Helical" evidence="5">
    <location>
        <begin position="185"/>
        <end position="203"/>
    </location>
</feature>
<protein>
    <submittedName>
        <fullName evidence="8">Polymerase</fullName>
    </submittedName>
</protein>
<evidence type="ECO:0000256" key="5">
    <source>
        <dbReference type="SAM" id="Phobius"/>
    </source>
</evidence>
<evidence type="ECO:0000313" key="8">
    <source>
        <dbReference type="EMBL" id="ODA14628.1"/>
    </source>
</evidence>
<comment type="subcellular location">
    <subcellularLocation>
        <location evidence="1">Membrane</location>
        <topology evidence="1">Multi-pass membrane protein</topology>
    </subcellularLocation>
</comment>
<evidence type="ECO:0000256" key="1">
    <source>
        <dbReference type="ARBA" id="ARBA00004141"/>
    </source>
</evidence>
<feature type="transmembrane region" description="Helical" evidence="5">
    <location>
        <begin position="79"/>
        <end position="103"/>
    </location>
</feature>
<keyword evidence="9" id="KW-1185">Reference proteome</keyword>
<dbReference type="Pfam" id="PF11846">
    <property type="entry name" value="Wzy_C_2"/>
    <property type="match status" value="1"/>
</dbReference>
<dbReference type="GO" id="GO:0016020">
    <property type="term" value="C:membrane"/>
    <property type="evidence" value="ECO:0007669"/>
    <property type="project" value="UniProtKB-SubCell"/>
</dbReference>
<evidence type="ECO:0000256" key="2">
    <source>
        <dbReference type="ARBA" id="ARBA00022692"/>
    </source>
</evidence>
<feature type="transmembrane region" description="Helical" evidence="5">
    <location>
        <begin position="415"/>
        <end position="432"/>
    </location>
</feature>
<sequence length="545" mass="62767">MKNLLFACAALCMFLAWMLPIHYRPWATYTGELYAFFALFALAAVFLKEKIQLPKIALPLVGVALIPLIQFAFGQVYYFSIALLGFLYVFAFWLSVCIGFSLSKSPHNRDKTFDYLSYTFLVGGVCTGLVAICQWLNLDASLTAIMMNISGSTRPFANFAQPNNMGTFLLMALMACLYLYEKKALATKWLVVATLPILIGVALSQSRTSWVACLCIFLYLSYQQYRHFIRLPWRYNWVWLLSFIGLIFCLPEISQWIAQSSSLQIIESRELAERAGGDMSRLAIWQQMAHAVMAQPWLGYGWYQTSSAFVSISDTVQGPVWIRSAHNFILDFLLWNGAFIAVPFFVYIAYWLYQLQKHAHSVASIIGLLMVGIFLVHTMLEFPQNYAYFLLPIGFLLGSIQAQKSDTAVFTLPPIFMRIVFAIGVILIAVIYRDYDVLVPRLSQTMRYEYTPEKITRHDQIYLLSEFEHRIDMIQQNPYQKMSKAELDDVEKLVRSYPTKYHLIKYAKMLAYNGDENEAKHQLSRLEKIHKQQLSYQDLIKDMPQ</sequence>
<feature type="transmembrane region" description="Helical" evidence="5">
    <location>
        <begin position="332"/>
        <end position="353"/>
    </location>
</feature>
<proteinExistence type="predicted"/>
<dbReference type="InterPro" id="IPR021797">
    <property type="entry name" value="Wzy_C_2"/>
</dbReference>
<feature type="domain" description="O-antigen ligase-related" evidence="6">
    <location>
        <begin position="194"/>
        <end position="339"/>
    </location>
</feature>
<comment type="caution">
    <text evidence="8">The sequence shown here is derived from an EMBL/GenBank/DDBJ whole genome shotgun (WGS) entry which is preliminary data.</text>
</comment>
<reference evidence="8 9" key="1">
    <citation type="submission" date="2016-07" db="EMBL/GenBank/DDBJ databases">
        <title>Acinetobacter sp. ANC 4603.</title>
        <authorList>
            <person name="Radolfova-Krizova L."/>
            <person name="Nemec A."/>
        </authorList>
    </citation>
    <scope>NUCLEOTIDE SEQUENCE [LARGE SCALE GENOMIC DNA]</scope>
    <source>
        <strain evidence="8 9">ANC 4603</strain>
    </source>
</reference>
<keyword evidence="2 5" id="KW-0812">Transmembrane</keyword>
<feature type="transmembrane region" description="Helical" evidence="5">
    <location>
        <begin position="360"/>
        <end position="380"/>
    </location>
</feature>
<feature type="transmembrane region" description="Helical" evidence="5">
    <location>
        <begin position="56"/>
        <end position="73"/>
    </location>
</feature>
<feature type="transmembrane region" description="Helical" evidence="5">
    <location>
        <begin position="115"/>
        <end position="137"/>
    </location>
</feature>
<dbReference type="PANTHER" id="PTHR37422:SF13">
    <property type="entry name" value="LIPOPOLYSACCHARIDE BIOSYNTHESIS PROTEIN PA4999-RELATED"/>
    <property type="match status" value="1"/>
</dbReference>
<feature type="transmembrane region" description="Helical" evidence="5">
    <location>
        <begin position="28"/>
        <end position="47"/>
    </location>
</feature>
<gene>
    <name evidence="8" type="ORF">BBP83_02185</name>
</gene>
<name>A0A1C3D0V3_9GAMM</name>
<evidence type="ECO:0000313" key="9">
    <source>
        <dbReference type="Proteomes" id="UP000186553"/>
    </source>
</evidence>
<feature type="domain" description="Virulence factor membrane-bound polymerase C-terminal" evidence="7">
    <location>
        <begin position="367"/>
        <end position="533"/>
    </location>
</feature>
<dbReference type="STRING" id="1891224.BBP83_02185"/>
<dbReference type="PANTHER" id="PTHR37422">
    <property type="entry name" value="TEICHURONIC ACID BIOSYNTHESIS PROTEIN TUAE"/>
    <property type="match status" value="1"/>
</dbReference>
<accession>A0A1C3D0V3</accession>
<dbReference type="InterPro" id="IPR051533">
    <property type="entry name" value="WaaL-like"/>
</dbReference>
<feature type="transmembrane region" description="Helical" evidence="5">
    <location>
        <begin position="164"/>
        <end position="180"/>
    </location>
</feature>
<evidence type="ECO:0000256" key="3">
    <source>
        <dbReference type="ARBA" id="ARBA00022989"/>
    </source>
</evidence>
<evidence type="ECO:0000256" key="4">
    <source>
        <dbReference type="ARBA" id="ARBA00023136"/>
    </source>
</evidence>
<dbReference type="OrthoDB" id="4448at2"/>
<dbReference type="Pfam" id="PF04932">
    <property type="entry name" value="Wzy_C"/>
    <property type="match status" value="1"/>
</dbReference>
<evidence type="ECO:0000259" key="6">
    <source>
        <dbReference type="Pfam" id="PF04932"/>
    </source>
</evidence>
<dbReference type="RefSeq" id="WP_068885768.1">
    <property type="nucleotide sequence ID" value="NZ_CBCRUU010000016.1"/>
</dbReference>
<evidence type="ECO:0000259" key="7">
    <source>
        <dbReference type="Pfam" id="PF11846"/>
    </source>
</evidence>